<reference evidence="2" key="1">
    <citation type="submission" date="2015-11" db="EMBL/GenBank/DDBJ databases">
        <authorList>
            <consortium name="International Coturnix japonica Genome Analysis Consortium"/>
            <person name="Warren W."/>
            <person name="Burt D.W."/>
            <person name="Antin P.B."/>
            <person name="Lanford R."/>
            <person name="Gros J."/>
            <person name="Wilson R.K."/>
        </authorList>
    </citation>
    <scope>NUCLEOTIDE SEQUENCE [LARGE SCALE GENOMIC DNA]</scope>
</reference>
<dbReference type="SUPFAM" id="SSF109640">
    <property type="entry name" value="KRAB domain (Kruppel-associated box)"/>
    <property type="match status" value="1"/>
</dbReference>
<dbReference type="GO" id="GO:0006355">
    <property type="term" value="P:regulation of DNA-templated transcription"/>
    <property type="evidence" value="ECO:0007669"/>
    <property type="project" value="InterPro"/>
</dbReference>
<feature type="domain" description="KRAB" evidence="1">
    <location>
        <begin position="6"/>
        <end position="51"/>
    </location>
</feature>
<dbReference type="PROSITE" id="PS50805">
    <property type="entry name" value="KRAB"/>
    <property type="match status" value="1"/>
</dbReference>
<protein>
    <recommendedName>
        <fullName evidence="1">KRAB domain-containing protein</fullName>
    </recommendedName>
</protein>
<keyword evidence="3" id="KW-1185">Reference proteome</keyword>
<accession>A0A8C2SMK8</accession>
<name>A0A8C2SMK8_COTJA</name>
<proteinExistence type="predicted"/>
<evidence type="ECO:0000313" key="2">
    <source>
        <dbReference type="Ensembl" id="ENSCJPP00005000023.1"/>
    </source>
</evidence>
<reference evidence="2" key="2">
    <citation type="submission" date="2025-08" db="UniProtKB">
        <authorList>
            <consortium name="Ensembl"/>
        </authorList>
    </citation>
    <scope>IDENTIFICATION</scope>
</reference>
<sequence length="51" mass="5998">MGMEPVSFEEVAVYFSREEWALYWDVMVDMYQCVALLGEECLNHGLVYGMR</sequence>
<dbReference type="Proteomes" id="UP000694412">
    <property type="component" value="Chromosome 10"/>
</dbReference>
<dbReference type="InterPro" id="IPR036051">
    <property type="entry name" value="KRAB_dom_sf"/>
</dbReference>
<dbReference type="InterPro" id="IPR001909">
    <property type="entry name" value="KRAB"/>
</dbReference>
<evidence type="ECO:0000259" key="1">
    <source>
        <dbReference type="PROSITE" id="PS50805"/>
    </source>
</evidence>
<evidence type="ECO:0000313" key="3">
    <source>
        <dbReference type="Proteomes" id="UP000694412"/>
    </source>
</evidence>
<dbReference type="AlphaFoldDB" id="A0A8C2SMK8"/>
<dbReference type="Pfam" id="PF01352">
    <property type="entry name" value="KRAB"/>
    <property type="match status" value="1"/>
</dbReference>
<organism evidence="2 3">
    <name type="scientific">Coturnix japonica</name>
    <name type="common">Japanese quail</name>
    <name type="synonym">Coturnix coturnix japonica</name>
    <dbReference type="NCBI Taxonomy" id="93934"/>
    <lineage>
        <taxon>Eukaryota</taxon>
        <taxon>Metazoa</taxon>
        <taxon>Chordata</taxon>
        <taxon>Craniata</taxon>
        <taxon>Vertebrata</taxon>
        <taxon>Euteleostomi</taxon>
        <taxon>Archelosauria</taxon>
        <taxon>Archosauria</taxon>
        <taxon>Dinosauria</taxon>
        <taxon>Saurischia</taxon>
        <taxon>Theropoda</taxon>
        <taxon>Coelurosauria</taxon>
        <taxon>Aves</taxon>
        <taxon>Neognathae</taxon>
        <taxon>Galloanserae</taxon>
        <taxon>Galliformes</taxon>
        <taxon>Phasianidae</taxon>
        <taxon>Perdicinae</taxon>
        <taxon>Coturnix</taxon>
    </lineage>
</organism>
<dbReference type="Ensembl" id="ENSCJPT00005000056.1">
    <property type="protein sequence ID" value="ENSCJPP00005000023.1"/>
    <property type="gene ID" value="ENSCJPG00005000045.1"/>
</dbReference>
<reference evidence="2" key="3">
    <citation type="submission" date="2025-09" db="UniProtKB">
        <authorList>
            <consortium name="Ensembl"/>
        </authorList>
    </citation>
    <scope>IDENTIFICATION</scope>
</reference>
<dbReference type="Gene3D" id="6.10.140.140">
    <property type="match status" value="1"/>
</dbReference>
<dbReference type="CDD" id="cd07765">
    <property type="entry name" value="KRAB_A-box"/>
    <property type="match status" value="1"/>
</dbReference>